<accession>A0ABU5NTJ1</accession>
<protein>
    <submittedName>
        <fullName evidence="3">DMT family transporter</fullName>
    </submittedName>
</protein>
<evidence type="ECO:0000259" key="2">
    <source>
        <dbReference type="Pfam" id="PF00892"/>
    </source>
</evidence>
<evidence type="ECO:0000256" key="1">
    <source>
        <dbReference type="SAM" id="Phobius"/>
    </source>
</evidence>
<dbReference type="Pfam" id="PF00892">
    <property type="entry name" value="EamA"/>
    <property type="match status" value="2"/>
</dbReference>
<feature type="transmembrane region" description="Helical" evidence="1">
    <location>
        <begin position="94"/>
        <end position="115"/>
    </location>
</feature>
<dbReference type="Gene3D" id="1.10.3730.20">
    <property type="match status" value="1"/>
</dbReference>
<keyword evidence="1" id="KW-0812">Transmembrane</keyword>
<organism evidence="3 4">
    <name type="scientific">Marinobacter qingdaonensis</name>
    <dbReference type="NCBI Taxonomy" id="3108486"/>
    <lineage>
        <taxon>Bacteria</taxon>
        <taxon>Pseudomonadati</taxon>
        <taxon>Pseudomonadota</taxon>
        <taxon>Gammaproteobacteria</taxon>
        <taxon>Pseudomonadales</taxon>
        <taxon>Marinobacteraceae</taxon>
        <taxon>Marinobacter</taxon>
    </lineage>
</organism>
<dbReference type="PANTHER" id="PTHR22911:SF79">
    <property type="entry name" value="MOBA-LIKE NTP TRANSFERASE DOMAIN-CONTAINING PROTEIN"/>
    <property type="match status" value="1"/>
</dbReference>
<proteinExistence type="predicted"/>
<feature type="transmembrane region" description="Helical" evidence="1">
    <location>
        <begin position="152"/>
        <end position="170"/>
    </location>
</feature>
<feature type="transmembrane region" description="Helical" evidence="1">
    <location>
        <begin position="69"/>
        <end position="88"/>
    </location>
</feature>
<dbReference type="InterPro" id="IPR000620">
    <property type="entry name" value="EamA_dom"/>
</dbReference>
<dbReference type="SUPFAM" id="SSF103481">
    <property type="entry name" value="Multidrug resistance efflux transporter EmrE"/>
    <property type="match status" value="2"/>
</dbReference>
<feature type="domain" description="EamA" evidence="2">
    <location>
        <begin position="10"/>
        <end position="138"/>
    </location>
</feature>
<feature type="transmembrane region" description="Helical" evidence="1">
    <location>
        <begin position="212"/>
        <end position="234"/>
    </location>
</feature>
<dbReference type="Proteomes" id="UP001305746">
    <property type="component" value="Unassembled WGS sequence"/>
</dbReference>
<feature type="transmembrane region" description="Helical" evidence="1">
    <location>
        <begin position="12"/>
        <end position="33"/>
    </location>
</feature>
<feature type="transmembrane region" description="Helical" evidence="1">
    <location>
        <begin position="127"/>
        <end position="146"/>
    </location>
</feature>
<gene>
    <name evidence="3" type="ORF">U5822_00195</name>
</gene>
<reference evidence="3 4" key="1">
    <citation type="submission" date="2023-12" db="EMBL/GenBank/DDBJ databases">
        <title>Marinobacter qingdaonensis sp. nov., isolated from the intertidal sediment of Qingdao, PR China.</title>
        <authorList>
            <person name="Li Y."/>
        </authorList>
    </citation>
    <scope>NUCLEOTIDE SEQUENCE [LARGE SCALE GENOMIC DNA]</scope>
    <source>
        <strain evidence="3 4">ASW11-75</strain>
    </source>
</reference>
<comment type="caution">
    <text evidence="3">The sequence shown here is derived from an EMBL/GenBank/DDBJ whole genome shotgun (WGS) entry which is preliminary data.</text>
</comment>
<sequence>MSSASGSGKYLLFAALSAIFMGTIGAISVYAGVSAETVTFYRLFIGALLIAVFLLATGQGAKIRVWPGGKVLITGAFLAGFVVFYVMAMGYTSMANAVMLMYLAPVTASIVAHFFMGERLTMTSVGLIGFAMLGFAMMMEFNFNLSGRAEEAIGLFLALCGMLSYAAFILTNRLIDEKIHVYSRSGYQMLAGALVMLPLMLQRDDVMNLEQWGWLVTAGLLPGFLGIVLAVVALRSLPAATFGTLAYLEPITVVALAWLLFDQGLNGLQIAGCVLIIGSGIAQALVSHRRSQRDRASFNEADLRFE</sequence>
<feature type="transmembrane region" description="Helical" evidence="1">
    <location>
        <begin position="39"/>
        <end position="57"/>
    </location>
</feature>
<keyword evidence="1" id="KW-1133">Transmembrane helix</keyword>
<dbReference type="EMBL" id="JAYDCJ010000001">
    <property type="protein sequence ID" value="MEA1079067.1"/>
    <property type="molecule type" value="Genomic_DNA"/>
</dbReference>
<keyword evidence="1" id="KW-0472">Membrane</keyword>
<keyword evidence="4" id="KW-1185">Reference proteome</keyword>
<name>A0ABU5NTJ1_9GAMM</name>
<feature type="transmembrane region" description="Helical" evidence="1">
    <location>
        <begin position="267"/>
        <end position="286"/>
    </location>
</feature>
<evidence type="ECO:0000313" key="3">
    <source>
        <dbReference type="EMBL" id="MEA1079067.1"/>
    </source>
</evidence>
<feature type="transmembrane region" description="Helical" evidence="1">
    <location>
        <begin position="241"/>
        <end position="261"/>
    </location>
</feature>
<dbReference type="InterPro" id="IPR037185">
    <property type="entry name" value="EmrE-like"/>
</dbReference>
<feature type="domain" description="EamA" evidence="2">
    <location>
        <begin position="153"/>
        <end position="279"/>
    </location>
</feature>
<dbReference type="PANTHER" id="PTHR22911">
    <property type="entry name" value="ACYL-MALONYL CONDENSING ENZYME-RELATED"/>
    <property type="match status" value="1"/>
</dbReference>
<dbReference type="RefSeq" id="WP_322853612.1">
    <property type="nucleotide sequence ID" value="NZ_JAYDCJ010000001.1"/>
</dbReference>
<evidence type="ECO:0000313" key="4">
    <source>
        <dbReference type="Proteomes" id="UP001305746"/>
    </source>
</evidence>